<evidence type="ECO:0000313" key="3">
    <source>
        <dbReference type="Proteomes" id="UP000198549"/>
    </source>
</evidence>
<dbReference type="Proteomes" id="UP000198549">
    <property type="component" value="Chromosome I"/>
</dbReference>
<sequence length="299" mass="33881">MMLTCWIAGYTTYKTDGLEFRLKDRVEFAEYFENAPPTRKYFEKLDLTKNFRGECNFYNVSEYLNGRSTNVPASEIDSSCYTKHLPNSKTLFIWGDSHAQQLYSGLRKELPKTWEILQVVSSGCPASLDATQPSTTDYCAQSNWFALKQIKNLQPDVVIIGQNEKHDEIKLRHIFMALRNAGVERVIFTGPTPHWTVDLPKTTMKSLWVSTPKFTRQGLDISVIERNAKLMNKIANSGAIYADIINVFCKSEGCMTYLGDDIKTGITSWDYGHLTPIASEYLAKKLLVELVTGEPATTN</sequence>
<accession>A0A1H0JQ66</accession>
<reference evidence="2 3" key="1">
    <citation type="submission" date="2016-10" db="EMBL/GenBank/DDBJ databases">
        <authorList>
            <person name="de Groot N.N."/>
        </authorList>
    </citation>
    <scope>NUCLEOTIDE SEQUENCE [LARGE SCALE GENOMIC DNA]</scope>
    <source>
        <strain evidence="2 3">BS3776</strain>
    </source>
</reference>
<dbReference type="InterPro" id="IPR043968">
    <property type="entry name" value="SGNH"/>
</dbReference>
<gene>
    <name evidence="2" type="ORF">SAMN04490202_0954</name>
</gene>
<organism evidence="2 3">
    <name type="scientific">Pseudomonas reinekei</name>
    <dbReference type="NCBI Taxonomy" id="395598"/>
    <lineage>
        <taxon>Bacteria</taxon>
        <taxon>Pseudomonadati</taxon>
        <taxon>Pseudomonadota</taxon>
        <taxon>Gammaproteobacteria</taxon>
        <taxon>Pseudomonadales</taxon>
        <taxon>Pseudomonadaceae</taxon>
        <taxon>Pseudomonas</taxon>
    </lineage>
</organism>
<name>A0A1H0JQ66_PSERE</name>
<proteinExistence type="predicted"/>
<dbReference type="AlphaFoldDB" id="A0A1H0JQ66"/>
<protein>
    <recommendedName>
        <fullName evidence="1">SGNH domain-containing protein</fullName>
    </recommendedName>
</protein>
<evidence type="ECO:0000259" key="1">
    <source>
        <dbReference type="Pfam" id="PF19040"/>
    </source>
</evidence>
<feature type="domain" description="SGNH" evidence="1">
    <location>
        <begin position="86"/>
        <end position="285"/>
    </location>
</feature>
<dbReference type="EMBL" id="LT629709">
    <property type="protein sequence ID" value="SDO45896.1"/>
    <property type="molecule type" value="Genomic_DNA"/>
</dbReference>
<dbReference type="SUPFAM" id="SSF52266">
    <property type="entry name" value="SGNH hydrolase"/>
    <property type="match status" value="1"/>
</dbReference>
<evidence type="ECO:0000313" key="2">
    <source>
        <dbReference type="EMBL" id="SDO45896.1"/>
    </source>
</evidence>
<dbReference type="Pfam" id="PF19040">
    <property type="entry name" value="SGNH"/>
    <property type="match status" value="1"/>
</dbReference>